<feature type="signal peptide" evidence="1">
    <location>
        <begin position="1"/>
        <end position="23"/>
    </location>
</feature>
<dbReference type="AlphaFoldDB" id="A0A4S8I226"/>
<evidence type="ECO:0000313" key="2">
    <source>
        <dbReference type="EMBL" id="THU41299.1"/>
    </source>
</evidence>
<sequence>MKKAIAIIALIALTVGFSTITLANDEGKPNNITELKFIGNMENQPVFQLNLTNAEEDEITVTFRDEVGNVLYTDKFKGANISKKFLLKSEDFGNAALHVVVKSKKNNTSEVYTINRSHTYVEETVVNKIK</sequence>
<keyword evidence="3" id="KW-1185">Reference proteome</keyword>
<organism evidence="2 3">
    <name type="scientific">Niastella caeni</name>
    <dbReference type="NCBI Taxonomy" id="2569763"/>
    <lineage>
        <taxon>Bacteria</taxon>
        <taxon>Pseudomonadati</taxon>
        <taxon>Bacteroidota</taxon>
        <taxon>Chitinophagia</taxon>
        <taxon>Chitinophagales</taxon>
        <taxon>Chitinophagaceae</taxon>
        <taxon>Niastella</taxon>
    </lineage>
</organism>
<dbReference type="OrthoDB" id="670596at2"/>
<evidence type="ECO:0000256" key="1">
    <source>
        <dbReference type="SAM" id="SignalP"/>
    </source>
</evidence>
<reference evidence="2 3" key="1">
    <citation type="submission" date="2019-04" db="EMBL/GenBank/DDBJ databases">
        <title>Niastella caeni sp. nov., isolated from activated sludge.</title>
        <authorList>
            <person name="Sheng M."/>
        </authorList>
    </citation>
    <scope>NUCLEOTIDE SEQUENCE [LARGE SCALE GENOMIC DNA]</scope>
    <source>
        <strain evidence="2 3">HX-2-15</strain>
    </source>
</reference>
<feature type="chain" id="PRO_5020347563" description="DUF3244 domain-containing protein" evidence="1">
    <location>
        <begin position="24"/>
        <end position="130"/>
    </location>
</feature>
<evidence type="ECO:0000313" key="3">
    <source>
        <dbReference type="Proteomes" id="UP000306918"/>
    </source>
</evidence>
<comment type="caution">
    <text evidence="2">The sequence shown here is derived from an EMBL/GenBank/DDBJ whole genome shotgun (WGS) entry which is preliminary data.</text>
</comment>
<evidence type="ECO:0008006" key="4">
    <source>
        <dbReference type="Google" id="ProtNLM"/>
    </source>
</evidence>
<accession>A0A4S8I226</accession>
<name>A0A4S8I226_9BACT</name>
<dbReference type="RefSeq" id="WP_136575789.1">
    <property type="nucleotide sequence ID" value="NZ_STFF01000001.1"/>
</dbReference>
<dbReference type="Proteomes" id="UP000306918">
    <property type="component" value="Unassembled WGS sequence"/>
</dbReference>
<keyword evidence="1" id="KW-0732">Signal</keyword>
<protein>
    <recommendedName>
        <fullName evidence="4">DUF3244 domain-containing protein</fullName>
    </recommendedName>
</protein>
<proteinExistence type="predicted"/>
<dbReference type="EMBL" id="STFF01000001">
    <property type="protein sequence ID" value="THU41299.1"/>
    <property type="molecule type" value="Genomic_DNA"/>
</dbReference>
<gene>
    <name evidence="2" type="ORF">FAM09_04100</name>
</gene>